<organism evidence="2 3">
    <name type="scientific">Lucilia cuprina</name>
    <name type="common">Green bottle fly</name>
    <name type="synonym">Australian sheep blowfly</name>
    <dbReference type="NCBI Taxonomy" id="7375"/>
    <lineage>
        <taxon>Eukaryota</taxon>
        <taxon>Metazoa</taxon>
        <taxon>Ecdysozoa</taxon>
        <taxon>Arthropoda</taxon>
        <taxon>Hexapoda</taxon>
        <taxon>Insecta</taxon>
        <taxon>Pterygota</taxon>
        <taxon>Neoptera</taxon>
        <taxon>Endopterygota</taxon>
        <taxon>Diptera</taxon>
        <taxon>Brachycera</taxon>
        <taxon>Muscomorpha</taxon>
        <taxon>Oestroidea</taxon>
        <taxon>Calliphoridae</taxon>
        <taxon>Luciliinae</taxon>
        <taxon>Lucilia</taxon>
    </lineage>
</organism>
<sequence>MSNVRRKLRVWPNDFVLLSSRKEKEQQQQNNEESDNSNDNNNINTTNSSSNSTIAGSSSVSTLNSSEINSRDTMAAKNKIHVAATKSLDLTGPHDDVYKNNDAANNDDDDDVSGILIRIALLDLKDTLTDRSKQQHESNESKMVIGYLIIS</sequence>
<reference evidence="2 3" key="1">
    <citation type="journal article" date="2015" name="Nat. Commun.">
        <title>Lucilia cuprina genome unlocks parasitic fly biology to underpin future interventions.</title>
        <authorList>
            <person name="Anstead C.A."/>
            <person name="Korhonen P.K."/>
            <person name="Young N.D."/>
            <person name="Hall R.S."/>
            <person name="Jex A.R."/>
            <person name="Murali S.C."/>
            <person name="Hughes D.S."/>
            <person name="Lee S.F."/>
            <person name="Perry T."/>
            <person name="Stroehlein A.J."/>
            <person name="Ansell B.R."/>
            <person name="Breugelmans B."/>
            <person name="Hofmann A."/>
            <person name="Qu J."/>
            <person name="Dugan S."/>
            <person name="Lee S.L."/>
            <person name="Chao H."/>
            <person name="Dinh H."/>
            <person name="Han Y."/>
            <person name="Doddapaneni H.V."/>
            <person name="Worley K.C."/>
            <person name="Muzny D.M."/>
            <person name="Ioannidis P."/>
            <person name="Waterhouse R.M."/>
            <person name="Zdobnov E.M."/>
            <person name="James P.J."/>
            <person name="Bagnall N.H."/>
            <person name="Kotze A.C."/>
            <person name="Gibbs R.A."/>
            <person name="Richards S."/>
            <person name="Batterham P."/>
            <person name="Gasser R.B."/>
        </authorList>
    </citation>
    <scope>NUCLEOTIDE SEQUENCE [LARGE SCALE GENOMIC DNA]</scope>
    <source>
        <strain evidence="2 3">LS</strain>
        <tissue evidence="2">Full body</tissue>
    </source>
</reference>
<proteinExistence type="predicted"/>
<evidence type="ECO:0000256" key="1">
    <source>
        <dbReference type="SAM" id="MobiDB-lite"/>
    </source>
</evidence>
<comment type="caution">
    <text evidence="2">The sequence shown here is derived from an EMBL/GenBank/DDBJ whole genome shotgun (WGS) entry which is preliminary data.</text>
</comment>
<gene>
    <name evidence="2" type="ORF">FF38_02756</name>
</gene>
<keyword evidence="3" id="KW-1185">Reference proteome</keyword>
<name>A0A0L0CQP1_LUCCU</name>
<evidence type="ECO:0000313" key="2">
    <source>
        <dbReference type="EMBL" id="KNC34497.1"/>
    </source>
</evidence>
<dbReference type="EMBL" id="JRES01000062">
    <property type="protein sequence ID" value="KNC34497.1"/>
    <property type="molecule type" value="Genomic_DNA"/>
</dbReference>
<evidence type="ECO:0000313" key="3">
    <source>
        <dbReference type="Proteomes" id="UP000037069"/>
    </source>
</evidence>
<protein>
    <submittedName>
        <fullName evidence="2">Uncharacterized protein</fullName>
    </submittedName>
</protein>
<feature type="region of interest" description="Disordered" evidence="1">
    <location>
        <begin position="19"/>
        <end position="69"/>
    </location>
</feature>
<dbReference type="OrthoDB" id="1043025at2759"/>
<feature type="region of interest" description="Disordered" evidence="1">
    <location>
        <begin position="84"/>
        <end position="110"/>
    </location>
</feature>
<accession>A0A0L0CQP1</accession>
<feature type="compositionally biased region" description="Low complexity" evidence="1">
    <location>
        <begin position="37"/>
        <end position="62"/>
    </location>
</feature>
<dbReference type="Proteomes" id="UP000037069">
    <property type="component" value="Unassembled WGS sequence"/>
</dbReference>
<dbReference type="AlphaFoldDB" id="A0A0L0CQP1"/>